<organism evidence="1 2">
    <name type="scientific">Pedobacter africanus</name>
    <dbReference type="NCBI Taxonomy" id="151894"/>
    <lineage>
        <taxon>Bacteria</taxon>
        <taxon>Pseudomonadati</taxon>
        <taxon>Bacteroidota</taxon>
        <taxon>Sphingobacteriia</taxon>
        <taxon>Sphingobacteriales</taxon>
        <taxon>Sphingobacteriaceae</taxon>
        <taxon>Pedobacter</taxon>
    </lineage>
</organism>
<evidence type="ECO:0000313" key="2">
    <source>
        <dbReference type="Proteomes" id="UP001246858"/>
    </source>
</evidence>
<comment type="caution">
    <text evidence="1">The sequence shown here is derived from an EMBL/GenBank/DDBJ whole genome shotgun (WGS) entry which is preliminary data.</text>
</comment>
<accession>A0ACC6KVP6</accession>
<reference evidence="1" key="1">
    <citation type="submission" date="2023-07" db="EMBL/GenBank/DDBJ databases">
        <title>Sorghum-associated microbial communities from plants grown in Nebraska, USA.</title>
        <authorList>
            <person name="Schachtman D."/>
        </authorList>
    </citation>
    <scope>NUCLEOTIDE SEQUENCE</scope>
    <source>
        <strain evidence="1">2697</strain>
    </source>
</reference>
<dbReference type="Proteomes" id="UP001246858">
    <property type="component" value="Unassembled WGS sequence"/>
</dbReference>
<name>A0ACC6KVP6_9SPHI</name>
<evidence type="ECO:0000313" key="1">
    <source>
        <dbReference type="EMBL" id="MDR6783445.1"/>
    </source>
</evidence>
<sequence length="36" mass="3841">MSQSTPYIGGLTPPAIGIATLPLYGNKQNLKQNLQL</sequence>
<keyword evidence="2" id="KW-1185">Reference proteome</keyword>
<gene>
    <name evidence="1" type="ORF">J2X78_001997</name>
</gene>
<protein>
    <submittedName>
        <fullName evidence="1">Uncharacterized protein</fullName>
    </submittedName>
</protein>
<proteinExistence type="predicted"/>
<dbReference type="EMBL" id="JAVDTF010000001">
    <property type="protein sequence ID" value="MDR6783445.1"/>
    <property type="molecule type" value="Genomic_DNA"/>
</dbReference>